<organism evidence="5 6">
    <name type="scientific">Moniliophthora roreri</name>
    <name type="common">Frosty pod rot fungus</name>
    <name type="synonym">Monilia roreri</name>
    <dbReference type="NCBI Taxonomy" id="221103"/>
    <lineage>
        <taxon>Eukaryota</taxon>
        <taxon>Fungi</taxon>
        <taxon>Dikarya</taxon>
        <taxon>Basidiomycota</taxon>
        <taxon>Agaricomycotina</taxon>
        <taxon>Agaricomycetes</taxon>
        <taxon>Agaricomycetidae</taxon>
        <taxon>Agaricales</taxon>
        <taxon>Marasmiineae</taxon>
        <taxon>Marasmiaceae</taxon>
        <taxon>Moniliophthora</taxon>
    </lineage>
</organism>
<feature type="DNA-binding region" description="Homeobox" evidence="1">
    <location>
        <begin position="53"/>
        <end position="112"/>
    </location>
</feature>
<comment type="caution">
    <text evidence="5">The sequence shown here is derived from an EMBL/GenBank/DDBJ whole genome shotgun (WGS) entry which is preliminary data.</text>
</comment>
<dbReference type="AlphaFoldDB" id="A0A0W0G2G9"/>
<gene>
    <name evidence="5" type="ORF">WG66_4741</name>
</gene>
<keyword evidence="1 2" id="KW-0371">Homeobox</keyword>
<dbReference type="GO" id="GO:0005634">
    <property type="term" value="C:nucleus"/>
    <property type="evidence" value="ECO:0007669"/>
    <property type="project" value="UniProtKB-SubCell"/>
</dbReference>
<evidence type="ECO:0000313" key="6">
    <source>
        <dbReference type="Proteomes" id="UP000054988"/>
    </source>
</evidence>
<protein>
    <recommendedName>
        <fullName evidence="4">Homeobox domain-containing protein</fullName>
    </recommendedName>
</protein>
<sequence length="365" mass="39879">MSYSVPPKFSRASSMSTIDMRSTSGSNVGANDTISTRPRRTSTESDLSTGAGGSRKRFTPTDVQLMMLENMYKHNPHPSRQERETLSKAGVMNLKHVTTWFQNKRQKSAARSHTQVQAQTREQRKALLNATNSSRVGRRVSRSPPSQLRVKSVSPRPADPDCLQLYPVSVSAPVAPVAASAPPRPSLDRVASRSELPSFVPPPSSPPSQSSLILSPPSSQDSMSSMTSFSPQTPHRGVPRPIYECMPASPPTPLFSPAATSRDRECFEFGIGMGNLGKRKVTLEWACARRRIADKEGYVANESFIVSDDEDMDIGDVPPPPFRKRTLERSVTWAAGQKEDDDDIMRAALALCGLGRGRGAVSRRG</sequence>
<dbReference type="Pfam" id="PF00046">
    <property type="entry name" value="Homeodomain"/>
    <property type="match status" value="1"/>
</dbReference>
<dbReference type="CDD" id="cd00086">
    <property type="entry name" value="homeodomain"/>
    <property type="match status" value="1"/>
</dbReference>
<feature type="domain" description="Homeobox" evidence="4">
    <location>
        <begin position="51"/>
        <end position="111"/>
    </location>
</feature>
<accession>A0A0W0G2G9</accession>
<dbReference type="Proteomes" id="UP000054988">
    <property type="component" value="Unassembled WGS sequence"/>
</dbReference>
<dbReference type="InterPro" id="IPR009057">
    <property type="entry name" value="Homeodomain-like_sf"/>
</dbReference>
<reference evidence="5 6" key="1">
    <citation type="submission" date="2015-12" db="EMBL/GenBank/DDBJ databases">
        <title>Draft genome sequence of Moniliophthora roreri, the causal agent of frosty pod rot of cacao.</title>
        <authorList>
            <person name="Aime M.C."/>
            <person name="Diaz-Valderrama J.R."/>
            <person name="Kijpornyongpan T."/>
            <person name="Phillips-Mora W."/>
        </authorList>
    </citation>
    <scope>NUCLEOTIDE SEQUENCE [LARGE SCALE GENOMIC DNA]</scope>
    <source>
        <strain evidence="5 6">MCA 2952</strain>
    </source>
</reference>
<dbReference type="eggNOG" id="ENOG502SG9K">
    <property type="taxonomic scope" value="Eukaryota"/>
</dbReference>
<dbReference type="InterPro" id="IPR001356">
    <property type="entry name" value="HD"/>
</dbReference>
<evidence type="ECO:0000256" key="3">
    <source>
        <dbReference type="SAM" id="MobiDB-lite"/>
    </source>
</evidence>
<feature type="region of interest" description="Disordered" evidence="3">
    <location>
        <begin position="128"/>
        <end position="159"/>
    </location>
</feature>
<feature type="region of interest" description="Disordered" evidence="3">
    <location>
        <begin position="176"/>
        <end position="240"/>
    </location>
</feature>
<keyword evidence="1 2" id="KW-0238">DNA-binding</keyword>
<feature type="region of interest" description="Disordered" evidence="3">
    <location>
        <begin position="1"/>
        <end position="59"/>
    </location>
</feature>
<dbReference type="EMBL" id="LATX01001304">
    <property type="protein sequence ID" value="KTB42712.1"/>
    <property type="molecule type" value="Genomic_DNA"/>
</dbReference>
<evidence type="ECO:0000256" key="1">
    <source>
        <dbReference type="PROSITE-ProRule" id="PRU00108"/>
    </source>
</evidence>
<keyword evidence="1 2" id="KW-0539">Nucleus</keyword>
<dbReference type="SMART" id="SM00389">
    <property type="entry name" value="HOX"/>
    <property type="match status" value="1"/>
</dbReference>
<comment type="subcellular location">
    <subcellularLocation>
        <location evidence="1 2">Nucleus</location>
    </subcellularLocation>
</comment>
<dbReference type="GO" id="GO:0003677">
    <property type="term" value="F:DNA binding"/>
    <property type="evidence" value="ECO:0007669"/>
    <property type="project" value="UniProtKB-UniRule"/>
</dbReference>
<dbReference type="Gene3D" id="1.10.10.60">
    <property type="entry name" value="Homeodomain-like"/>
    <property type="match status" value="1"/>
</dbReference>
<feature type="compositionally biased region" description="Low complexity" evidence="3">
    <location>
        <begin position="207"/>
        <end position="234"/>
    </location>
</feature>
<dbReference type="SUPFAM" id="SSF46689">
    <property type="entry name" value="Homeodomain-like"/>
    <property type="match status" value="1"/>
</dbReference>
<name>A0A0W0G2G9_MONRR</name>
<feature type="compositionally biased region" description="Polar residues" evidence="3">
    <location>
        <begin position="11"/>
        <end position="36"/>
    </location>
</feature>
<evidence type="ECO:0000259" key="4">
    <source>
        <dbReference type="PROSITE" id="PS50071"/>
    </source>
</evidence>
<dbReference type="PROSITE" id="PS50071">
    <property type="entry name" value="HOMEOBOX_2"/>
    <property type="match status" value="1"/>
</dbReference>
<evidence type="ECO:0000256" key="2">
    <source>
        <dbReference type="RuleBase" id="RU000682"/>
    </source>
</evidence>
<proteinExistence type="predicted"/>
<evidence type="ECO:0000313" key="5">
    <source>
        <dbReference type="EMBL" id="KTB42712.1"/>
    </source>
</evidence>